<feature type="compositionally biased region" description="Basic and acidic residues" evidence="8">
    <location>
        <begin position="21"/>
        <end position="33"/>
    </location>
</feature>
<keyword evidence="11" id="KW-1185">Reference proteome</keyword>
<reference evidence="10 11" key="1">
    <citation type="submission" date="2020-11" db="EMBL/GenBank/DDBJ databases">
        <authorList>
            <person name="Wallbank WR R."/>
            <person name="Pardo Diaz C."/>
            <person name="Kozak K."/>
            <person name="Martin S."/>
            <person name="Jiggins C."/>
            <person name="Moest M."/>
            <person name="Warren A I."/>
            <person name="Generalovic N T."/>
            <person name="Byers J.R.P. K."/>
            <person name="Montejo-Kovacevich G."/>
            <person name="Yen C E."/>
        </authorList>
    </citation>
    <scope>NUCLEOTIDE SEQUENCE [LARGE SCALE GENOMIC DNA]</scope>
</reference>
<feature type="DNA-binding region" description="Homeobox" evidence="6">
    <location>
        <begin position="173"/>
        <end position="232"/>
    </location>
</feature>
<dbReference type="FunCoup" id="A0A7R8UZD6">
    <property type="interactions" value="31"/>
</dbReference>
<dbReference type="OMA" id="NNNHGEK"/>
<feature type="region of interest" description="Disordered" evidence="8">
    <location>
        <begin position="1"/>
        <end position="63"/>
    </location>
</feature>
<dbReference type="InterPro" id="IPR017970">
    <property type="entry name" value="Homeobox_CS"/>
</dbReference>
<dbReference type="SMART" id="SM00389">
    <property type="entry name" value="HOX"/>
    <property type="match status" value="1"/>
</dbReference>
<evidence type="ECO:0000256" key="7">
    <source>
        <dbReference type="RuleBase" id="RU000682"/>
    </source>
</evidence>
<evidence type="ECO:0000256" key="8">
    <source>
        <dbReference type="SAM" id="MobiDB-lite"/>
    </source>
</evidence>
<evidence type="ECO:0000313" key="10">
    <source>
        <dbReference type="EMBL" id="CAD7089955.1"/>
    </source>
</evidence>
<dbReference type="CDD" id="cd00086">
    <property type="entry name" value="homeodomain"/>
    <property type="match status" value="1"/>
</dbReference>
<dbReference type="InterPro" id="IPR009057">
    <property type="entry name" value="Homeodomain-like_sf"/>
</dbReference>
<dbReference type="PANTHER" id="PTHR45921:SF6">
    <property type="entry name" value="C15"/>
    <property type="match status" value="1"/>
</dbReference>
<dbReference type="GO" id="GO:0000978">
    <property type="term" value="F:RNA polymerase II cis-regulatory region sequence-specific DNA binding"/>
    <property type="evidence" value="ECO:0007669"/>
    <property type="project" value="TreeGrafter"/>
</dbReference>
<dbReference type="Pfam" id="PF00046">
    <property type="entry name" value="Homeodomain"/>
    <property type="match status" value="1"/>
</dbReference>
<name>A0A7R8UZD6_HERIL</name>
<dbReference type="InterPro" id="IPR020479">
    <property type="entry name" value="HD_metazoa"/>
</dbReference>
<keyword evidence="3 6" id="KW-0238">DNA-binding</keyword>
<evidence type="ECO:0000256" key="4">
    <source>
        <dbReference type="ARBA" id="ARBA00023155"/>
    </source>
</evidence>
<dbReference type="GO" id="GO:0005634">
    <property type="term" value="C:nucleus"/>
    <property type="evidence" value="ECO:0007669"/>
    <property type="project" value="UniProtKB-SubCell"/>
</dbReference>
<evidence type="ECO:0000256" key="6">
    <source>
        <dbReference type="PROSITE-ProRule" id="PRU00108"/>
    </source>
</evidence>
<dbReference type="Gene3D" id="1.10.10.60">
    <property type="entry name" value="Homeodomain-like"/>
    <property type="match status" value="1"/>
</dbReference>
<feature type="domain" description="Homeobox" evidence="9">
    <location>
        <begin position="171"/>
        <end position="231"/>
    </location>
</feature>
<accession>A0A7R8UZD6</accession>
<protein>
    <recommendedName>
        <fullName evidence="9">Homeobox domain-containing protein</fullName>
    </recommendedName>
</protein>
<dbReference type="InParanoid" id="A0A7R8UZD6"/>
<dbReference type="Proteomes" id="UP000594454">
    <property type="component" value="Chromosome 5"/>
</dbReference>
<comment type="subcellular location">
    <subcellularLocation>
        <location evidence="1 6 7">Nucleus</location>
    </subcellularLocation>
</comment>
<dbReference type="OrthoDB" id="6159439at2759"/>
<evidence type="ECO:0000256" key="1">
    <source>
        <dbReference type="ARBA" id="ARBA00004123"/>
    </source>
</evidence>
<keyword evidence="2" id="KW-0217">Developmental protein</keyword>
<dbReference type="EMBL" id="LR899013">
    <property type="protein sequence ID" value="CAD7089955.1"/>
    <property type="molecule type" value="Genomic_DNA"/>
</dbReference>
<dbReference type="PRINTS" id="PR00024">
    <property type="entry name" value="HOMEOBOX"/>
</dbReference>
<dbReference type="AlphaFoldDB" id="A0A7R8UZD6"/>
<dbReference type="GO" id="GO:0048513">
    <property type="term" value="P:animal organ development"/>
    <property type="evidence" value="ECO:0007669"/>
    <property type="project" value="TreeGrafter"/>
</dbReference>
<dbReference type="InterPro" id="IPR001356">
    <property type="entry name" value="HD"/>
</dbReference>
<dbReference type="PROSITE" id="PS50071">
    <property type="entry name" value="HOMEOBOX_2"/>
    <property type="match status" value="1"/>
</dbReference>
<evidence type="ECO:0000256" key="5">
    <source>
        <dbReference type="ARBA" id="ARBA00023242"/>
    </source>
</evidence>
<dbReference type="SUPFAM" id="SSF46689">
    <property type="entry name" value="Homeodomain-like"/>
    <property type="match status" value="1"/>
</dbReference>
<keyword evidence="5 6" id="KW-0539">Nucleus</keyword>
<dbReference type="PANTHER" id="PTHR45921">
    <property type="entry name" value="IP01054P"/>
    <property type="match status" value="1"/>
</dbReference>
<feature type="compositionally biased region" description="Polar residues" evidence="8">
    <location>
        <begin position="51"/>
        <end position="63"/>
    </location>
</feature>
<proteinExistence type="predicted"/>
<evidence type="ECO:0000256" key="3">
    <source>
        <dbReference type="ARBA" id="ARBA00023125"/>
    </source>
</evidence>
<dbReference type="InterPro" id="IPR042247">
    <property type="entry name" value="TLX1/2/3"/>
</dbReference>
<dbReference type="PROSITE" id="PS00027">
    <property type="entry name" value="HOMEOBOX_1"/>
    <property type="match status" value="1"/>
</dbReference>
<evidence type="ECO:0000256" key="2">
    <source>
        <dbReference type="ARBA" id="ARBA00022473"/>
    </source>
</evidence>
<evidence type="ECO:0000259" key="9">
    <source>
        <dbReference type="PROSITE" id="PS50071"/>
    </source>
</evidence>
<gene>
    <name evidence="10" type="ORF">HERILL_LOCUS12472</name>
</gene>
<keyword evidence="4 6" id="KW-0371">Homeobox</keyword>
<sequence>MSGHEDDDQDIEQEINVDVDSDSRASCDTRSDIDLDGGSCYDESETALGESIQSDQTRSSSENLPFSISRLLSKPFENNNKSPEKDSLDNEVRLATSLGTSAYSHTAALYTYPLYTPGHVLRVPPQRAPLAWALPPLHHAALAHQAVKDRLAAAFPIARRIGHPYQNRTPPKRKKPRTSFTRIQVAELEKRFHKQKYLASAERAALARGLKMTDAQVKTWFQNRRTKWRRQTAEEREAERQAANRLMLSLQAEALSKGFAPPAAAPISTVSSPPTNGAPLAALHGLQPWAEQHAAGC</sequence>
<dbReference type="GO" id="GO:0000981">
    <property type="term" value="F:DNA-binding transcription factor activity, RNA polymerase II-specific"/>
    <property type="evidence" value="ECO:0007669"/>
    <property type="project" value="InterPro"/>
</dbReference>
<evidence type="ECO:0000313" key="11">
    <source>
        <dbReference type="Proteomes" id="UP000594454"/>
    </source>
</evidence>
<dbReference type="FunFam" id="1.10.10.60:FF:000040">
    <property type="entry name" value="T-cell leukemia homeobox protein 3"/>
    <property type="match status" value="1"/>
</dbReference>
<feature type="compositionally biased region" description="Acidic residues" evidence="8">
    <location>
        <begin position="1"/>
        <end position="20"/>
    </location>
</feature>
<organism evidence="10 11">
    <name type="scientific">Hermetia illucens</name>
    <name type="common">Black soldier fly</name>
    <dbReference type="NCBI Taxonomy" id="343691"/>
    <lineage>
        <taxon>Eukaryota</taxon>
        <taxon>Metazoa</taxon>
        <taxon>Ecdysozoa</taxon>
        <taxon>Arthropoda</taxon>
        <taxon>Hexapoda</taxon>
        <taxon>Insecta</taxon>
        <taxon>Pterygota</taxon>
        <taxon>Neoptera</taxon>
        <taxon>Endopterygota</taxon>
        <taxon>Diptera</taxon>
        <taxon>Brachycera</taxon>
        <taxon>Stratiomyomorpha</taxon>
        <taxon>Stratiomyidae</taxon>
        <taxon>Hermetiinae</taxon>
        <taxon>Hermetia</taxon>
    </lineage>
</organism>